<dbReference type="PROSITE" id="PS51016">
    <property type="entry name" value="MYTH4"/>
    <property type="match status" value="1"/>
</dbReference>
<dbReference type="InterPro" id="IPR038185">
    <property type="entry name" value="MyTH4_dom_sf"/>
</dbReference>
<dbReference type="AlphaFoldDB" id="A0AAV7Z9P0"/>
<evidence type="ECO:0000259" key="2">
    <source>
        <dbReference type="PROSITE" id="PS50238"/>
    </source>
</evidence>
<dbReference type="PANTHER" id="PTHR45876">
    <property type="entry name" value="FI04035P"/>
    <property type="match status" value="1"/>
</dbReference>
<dbReference type="GO" id="GO:0005737">
    <property type="term" value="C:cytoplasm"/>
    <property type="evidence" value="ECO:0007669"/>
    <property type="project" value="TreeGrafter"/>
</dbReference>
<feature type="region of interest" description="Disordered" evidence="1">
    <location>
        <begin position="295"/>
        <end position="346"/>
    </location>
</feature>
<dbReference type="InterPro" id="IPR000198">
    <property type="entry name" value="RhoGAP_dom"/>
</dbReference>
<evidence type="ECO:0000256" key="1">
    <source>
        <dbReference type="SAM" id="MobiDB-lite"/>
    </source>
</evidence>
<evidence type="ECO:0000259" key="3">
    <source>
        <dbReference type="PROSITE" id="PS51016"/>
    </source>
</evidence>
<dbReference type="Gene3D" id="1.25.40.530">
    <property type="entry name" value="MyTH4 domain"/>
    <property type="match status" value="1"/>
</dbReference>
<dbReference type="EMBL" id="JANTQA010000033">
    <property type="protein sequence ID" value="KAJ3438418.1"/>
    <property type="molecule type" value="Genomic_DNA"/>
</dbReference>
<proteinExistence type="predicted"/>
<name>A0AAV7Z9P0_9EUKA</name>
<evidence type="ECO:0000313" key="5">
    <source>
        <dbReference type="Proteomes" id="UP001146793"/>
    </source>
</evidence>
<dbReference type="InterPro" id="IPR008936">
    <property type="entry name" value="Rho_GTPase_activation_prot"/>
</dbReference>
<feature type="domain" description="MyTH4" evidence="3">
    <location>
        <begin position="442"/>
        <end position="605"/>
    </location>
</feature>
<dbReference type="GO" id="GO:0005096">
    <property type="term" value="F:GTPase activator activity"/>
    <property type="evidence" value="ECO:0007669"/>
    <property type="project" value="TreeGrafter"/>
</dbReference>
<dbReference type="SMART" id="SM00324">
    <property type="entry name" value="RhoGAP"/>
    <property type="match status" value="1"/>
</dbReference>
<organism evidence="4 5">
    <name type="scientific">Anaeramoeba flamelloides</name>
    <dbReference type="NCBI Taxonomy" id="1746091"/>
    <lineage>
        <taxon>Eukaryota</taxon>
        <taxon>Metamonada</taxon>
        <taxon>Anaeramoebidae</taxon>
        <taxon>Anaeramoeba</taxon>
    </lineage>
</organism>
<reference evidence="4" key="1">
    <citation type="submission" date="2022-08" db="EMBL/GenBank/DDBJ databases">
        <title>Novel sulphate-reducing endosymbionts in the free-living metamonad Anaeramoeba.</title>
        <authorList>
            <person name="Jerlstrom-Hultqvist J."/>
            <person name="Cepicka I."/>
            <person name="Gallot-Lavallee L."/>
            <person name="Salas-Leiva D."/>
            <person name="Curtis B.A."/>
            <person name="Zahonova K."/>
            <person name="Pipaliya S."/>
            <person name="Dacks J."/>
            <person name="Roger A.J."/>
        </authorList>
    </citation>
    <scope>NUCLEOTIDE SEQUENCE</scope>
    <source>
        <strain evidence="4">Busselton2</strain>
    </source>
</reference>
<gene>
    <name evidence="4" type="ORF">M0812_17605</name>
</gene>
<protein>
    <submittedName>
        <fullName evidence="4">Rho gtpase activation protein</fullName>
    </submittedName>
</protein>
<feature type="compositionally biased region" description="Polar residues" evidence="1">
    <location>
        <begin position="295"/>
        <end position="318"/>
    </location>
</feature>
<accession>A0AAV7Z9P0</accession>
<dbReference type="GO" id="GO:0007165">
    <property type="term" value="P:signal transduction"/>
    <property type="evidence" value="ECO:0007669"/>
    <property type="project" value="InterPro"/>
</dbReference>
<comment type="caution">
    <text evidence="4">The sequence shown here is derived from an EMBL/GenBank/DDBJ whole genome shotgun (WGS) entry which is preliminary data.</text>
</comment>
<feature type="region of interest" description="Disordered" evidence="1">
    <location>
        <begin position="1"/>
        <end position="27"/>
    </location>
</feature>
<evidence type="ECO:0000313" key="4">
    <source>
        <dbReference type="EMBL" id="KAJ3438418.1"/>
    </source>
</evidence>
<dbReference type="Pfam" id="PF00620">
    <property type="entry name" value="RhoGAP"/>
    <property type="match status" value="1"/>
</dbReference>
<feature type="compositionally biased region" description="Basic residues" evidence="1">
    <location>
        <begin position="334"/>
        <end position="345"/>
    </location>
</feature>
<dbReference type="PANTHER" id="PTHR45876:SF8">
    <property type="entry name" value="FI04035P"/>
    <property type="match status" value="1"/>
</dbReference>
<dbReference type="Proteomes" id="UP001146793">
    <property type="component" value="Unassembled WGS sequence"/>
</dbReference>
<dbReference type="GO" id="GO:0005856">
    <property type="term" value="C:cytoskeleton"/>
    <property type="evidence" value="ECO:0007669"/>
    <property type="project" value="InterPro"/>
</dbReference>
<dbReference type="Gene3D" id="1.10.555.10">
    <property type="entry name" value="Rho GTPase activation protein"/>
    <property type="match status" value="1"/>
</dbReference>
<dbReference type="InterPro" id="IPR000857">
    <property type="entry name" value="MyTH4_dom"/>
</dbReference>
<sequence length="816" mass="95295">MSSKILSTQPSTPLSLNNTPTRTNINQESEEIWTSDETDLELNFAEEWIYLLEESKVKLKKVKNSTLKHLVTISPENKKCILSDRSLPHTPQFKKESKPRRRKTKIKKVYITKENGITKVYKTQQSVLIYKTAKTPKTPKPTTSYKKTVLKDVNHFSRNVNVSQVSTPLKGQLQNPFPRTYSPNIDDLEKMSQLRRCEKKDQLFLRKDHIQDKENKIGDRIQTISSMLKRKNKHRSLSGDFANLCYSSQPIIQNGTPQIIGKTKSIYKKSPESITNSQMLKLQSFLNNSKMRQPNFNVHQNKRGNQSTDENNHGTGTDQFEGKGNSYQKEKKISRQRPKNKKRLFRTISDTSIANKAKLKNHNFFQDQLEQQQQQWQQGEDEDEDEDLELEELFPLEGFLEENLAYQKPNIFKRGFKKKKNKDKSQVINNFQKKGIHQQLEYTPTTIRNSILKLTEPKKEKIALKLFKYLLFFMGEKKKLSKKFTKKQNSLSAQLSIKYILQTGLKHVCLRDEIYVQIIKQTTKNPDLLSNIRGWSALCLVALTFPPSKELYSHLSTLVEYYTNTTQYQYLAHYVKYARIQLDSIVQKPQTAMRLPSDEKIRRIFAVPYDPIVFNVTLEQCMQNQQKLRPNHMIPYVLKYLVKQIKLTNGLQTEGILRIPGNLQHCNLLKEQLDQGIFEEKKNSMHNPFTFASVLKLWLRELSEPIIPFSQVDQILNANTTYARLQIAEHLPPLNRSCLVYIINFCKQLLDENVVQYTQMNLNAIVLMLAPNLIREKNISLHLLMKITTQRNCFLSDLIQFWDIKPFLLKMKNSEK</sequence>
<dbReference type="Pfam" id="PF00784">
    <property type="entry name" value="MyTH4"/>
    <property type="match status" value="1"/>
</dbReference>
<feature type="domain" description="Rho-GAP" evidence="2">
    <location>
        <begin position="616"/>
        <end position="806"/>
    </location>
</feature>
<dbReference type="PROSITE" id="PS50238">
    <property type="entry name" value="RHOGAP"/>
    <property type="match status" value="1"/>
</dbReference>
<dbReference type="SMART" id="SM00139">
    <property type="entry name" value="MyTH4"/>
    <property type="match status" value="1"/>
</dbReference>
<dbReference type="SUPFAM" id="SSF48350">
    <property type="entry name" value="GTPase activation domain, GAP"/>
    <property type="match status" value="1"/>
</dbReference>